<dbReference type="Proteomes" id="UP000266861">
    <property type="component" value="Unassembled WGS sequence"/>
</dbReference>
<gene>
    <name evidence="1" type="ORF">Glove_139g18</name>
</gene>
<dbReference type="AlphaFoldDB" id="A0A397IYI8"/>
<proteinExistence type="predicted"/>
<dbReference type="EMBL" id="PQFF01000130">
    <property type="protein sequence ID" value="RHZ80147.1"/>
    <property type="molecule type" value="Genomic_DNA"/>
</dbReference>
<comment type="caution">
    <text evidence="1">The sequence shown here is derived from an EMBL/GenBank/DDBJ whole genome shotgun (WGS) entry which is preliminary data.</text>
</comment>
<sequence length="73" mass="8510">MLENKNEAVGDIPHLYMKKLLENYLYTQEQLMIAINKEIGDCSKDNNVDLENIEITSGYMRRNVEVLGPEIFF</sequence>
<reference evidence="1 2" key="1">
    <citation type="submission" date="2018-08" db="EMBL/GenBank/DDBJ databases">
        <title>Genome and evolution of the arbuscular mycorrhizal fungus Diversispora epigaea (formerly Glomus versiforme) and its bacterial endosymbionts.</title>
        <authorList>
            <person name="Sun X."/>
            <person name="Fei Z."/>
            <person name="Harrison M."/>
        </authorList>
    </citation>
    <scope>NUCLEOTIDE SEQUENCE [LARGE SCALE GENOMIC DNA]</scope>
    <source>
        <strain evidence="1 2">IT104</strain>
    </source>
</reference>
<evidence type="ECO:0000313" key="2">
    <source>
        <dbReference type="Proteomes" id="UP000266861"/>
    </source>
</evidence>
<protein>
    <submittedName>
        <fullName evidence="1">Uncharacterized protein</fullName>
    </submittedName>
</protein>
<organism evidence="1 2">
    <name type="scientific">Diversispora epigaea</name>
    <dbReference type="NCBI Taxonomy" id="1348612"/>
    <lineage>
        <taxon>Eukaryota</taxon>
        <taxon>Fungi</taxon>
        <taxon>Fungi incertae sedis</taxon>
        <taxon>Mucoromycota</taxon>
        <taxon>Glomeromycotina</taxon>
        <taxon>Glomeromycetes</taxon>
        <taxon>Diversisporales</taxon>
        <taxon>Diversisporaceae</taxon>
        <taxon>Diversispora</taxon>
    </lineage>
</organism>
<dbReference type="OrthoDB" id="1844152at2759"/>
<accession>A0A397IYI8</accession>
<keyword evidence="2" id="KW-1185">Reference proteome</keyword>
<name>A0A397IYI8_9GLOM</name>
<evidence type="ECO:0000313" key="1">
    <source>
        <dbReference type="EMBL" id="RHZ80147.1"/>
    </source>
</evidence>